<sequence length="149" mass="16801">MNTVLPLSNCSFFNLVFDTETQAKNNLEKKYTDAFKTVFSNRKRITGKSIDLGILYAEVRAKRKTLIESYKTLKTGVSRAGRATLSNLSADMNENRSDADEANDTDEENEEDTDNGYNIKQGFRGFTTIFRNLAKSHGLFVNGNLQQLL</sequence>
<reference evidence="2 3" key="1">
    <citation type="journal article" date="2016" name="Proc. Natl. Acad. Sci. U.S.A.">
        <title>Lipid metabolic changes in an early divergent fungus govern the establishment of a mutualistic symbiosis with endobacteria.</title>
        <authorList>
            <person name="Lastovetsky O.A."/>
            <person name="Gaspar M.L."/>
            <person name="Mondo S.J."/>
            <person name="LaButti K.M."/>
            <person name="Sandor L."/>
            <person name="Grigoriev I.V."/>
            <person name="Henry S.A."/>
            <person name="Pawlowska T.E."/>
        </authorList>
    </citation>
    <scope>NUCLEOTIDE SEQUENCE [LARGE SCALE GENOMIC DNA]</scope>
    <source>
        <strain evidence="2 3">ATCC 11559</strain>
    </source>
</reference>
<evidence type="ECO:0000313" key="3">
    <source>
        <dbReference type="Proteomes" id="UP000242381"/>
    </source>
</evidence>
<dbReference type="OMA" id="KFQRESH"/>
<dbReference type="AlphaFoldDB" id="A0A1X0S4H2"/>
<protein>
    <submittedName>
        <fullName evidence="2">Uncharacterized protein</fullName>
    </submittedName>
</protein>
<dbReference type="Proteomes" id="UP000242381">
    <property type="component" value="Unassembled WGS sequence"/>
</dbReference>
<organism evidence="2 3">
    <name type="scientific">Rhizopus microsporus</name>
    <dbReference type="NCBI Taxonomy" id="58291"/>
    <lineage>
        <taxon>Eukaryota</taxon>
        <taxon>Fungi</taxon>
        <taxon>Fungi incertae sedis</taxon>
        <taxon>Mucoromycota</taxon>
        <taxon>Mucoromycotina</taxon>
        <taxon>Mucoromycetes</taxon>
        <taxon>Mucorales</taxon>
        <taxon>Mucorineae</taxon>
        <taxon>Rhizopodaceae</taxon>
        <taxon>Rhizopus</taxon>
    </lineage>
</organism>
<proteinExistence type="predicted"/>
<dbReference type="EMBL" id="KV921314">
    <property type="protein sequence ID" value="ORE19207.1"/>
    <property type="molecule type" value="Genomic_DNA"/>
</dbReference>
<accession>A0A1X0S4H2</accession>
<evidence type="ECO:0000256" key="1">
    <source>
        <dbReference type="SAM" id="MobiDB-lite"/>
    </source>
</evidence>
<feature type="compositionally biased region" description="Acidic residues" evidence="1">
    <location>
        <begin position="100"/>
        <end position="114"/>
    </location>
</feature>
<feature type="region of interest" description="Disordered" evidence="1">
    <location>
        <begin position="84"/>
        <end position="119"/>
    </location>
</feature>
<evidence type="ECO:0000313" key="2">
    <source>
        <dbReference type="EMBL" id="ORE19207.1"/>
    </source>
</evidence>
<gene>
    <name evidence="2" type="ORF">BCV71DRAFT_290304</name>
</gene>
<name>A0A1X0S4H2_RHIZD</name>